<dbReference type="PANTHER" id="PTHR38138:SF1">
    <property type="entry name" value="ARCHAEAL TYPE IV PILIN N-TERMINAL DOMAIN-CONTAINING PROTEIN"/>
    <property type="match status" value="1"/>
</dbReference>
<protein>
    <submittedName>
        <fullName evidence="4">Type IV pilin N-terminal domain-containing protein</fullName>
    </submittedName>
</protein>
<dbReference type="InterPro" id="IPR012859">
    <property type="entry name" value="Pilin_N_archaeal"/>
</dbReference>
<organism evidence="4 5">
    <name type="scientific">Halalkalicoccus tibetensis</name>
    <dbReference type="NCBI Taxonomy" id="175632"/>
    <lineage>
        <taxon>Archaea</taxon>
        <taxon>Methanobacteriati</taxon>
        <taxon>Methanobacteriota</taxon>
        <taxon>Stenosarchaea group</taxon>
        <taxon>Halobacteria</taxon>
        <taxon>Halobacteriales</taxon>
        <taxon>Halococcaceae</taxon>
        <taxon>Halalkalicoccus</taxon>
    </lineage>
</organism>
<reference evidence="4 5" key="1">
    <citation type="journal article" date="2019" name="Int. J. Syst. Evol. Microbiol.">
        <title>The Global Catalogue of Microorganisms (GCM) 10K type strain sequencing project: providing services to taxonomists for standard genome sequencing and annotation.</title>
        <authorList>
            <consortium name="The Broad Institute Genomics Platform"/>
            <consortium name="The Broad Institute Genome Sequencing Center for Infectious Disease"/>
            <person name="Wu L."/>
            <person name="Ma J."/>
        </authorList>
    </citation>
    <scope>NUCLEOTIDE SEQUENCE [LARGE SCALE GENOMIC DNA]</scope>
    <source>
        <strain evidence="4 5">CGMCC 1.3240</strain>
    </source>
</reference>
<keyword evidence="2" id="KW-0472">Membrane</keyword>
<feature type="compositionally biased region" description="Polar residues" evidence="1">
    <location>
        <begin position="101"/>
        <end position="122"/>
    </location>
</feature>
<evidence type="ECO:0000259" key="3">
    <source>
        <dbReference type="Pfam" id="PF07790"/>
    </source>
</evidence>
<dbReference type="RefSeq" id="WP_340602815.1">
    <property type="nucleotide sequence ID" value="NZ_JBBMXV010000001.1"/>
</dbReference>
<dbReference type="Pfam" id="PF07790">
    <property type="entry name" value="Pilin_N"/>
    <property type="match status" value="1"/>
</dbReference>
<dbReference type="Proteomes" id="UP001596312">
    <property type="component" value="Unassembled WGS sequence"/>
</dbReference>
<sequence length="154" mass="15864">MTLKTLKQKVSGLCSGEDRGVSPVIGIVLMVAITVVLAAVIGAFVMGMGDELGDSTPTASVNAEITDDDVVFYHEGGDTMDEDDLRVVTGEGDEGIDGSETFGSGQSLAVTESTTNNDIDSESLTGETVSLVFDDGSSSVTLASVDVGENEFDD</sequence>
<evidence type="ECO:0000313" key="5">
    <source>
        <dbReference type="Proteomes" id="UP001596312"/>
    </source>
</evidence>
<dbReference type="InterPro" id="IPR013373">
    <property type="entry name" value="Flagellin/pilin_N_arc"/>
</dbReference>
<name>A0ABD5UYV0_9EURY</name>
<dbReference type="EMBL" id="JBHSXQ010000001">
    <property type="protein sequence ID" value="MFC6904307.1"/>
    <property type="molecule type" value="Genomic_DNA"/>
</dbReference>
<comment type="caution">
    <text evidence="4">The sequence shown here is derived from an EMBL/GenBank/DDBJ whole genome shotgun (WGS) entry which is preliminary data.</text>
</comment>
<evidence type="ECO:0000256" key="1">
    <source>
        <dbReference type="SAM" id="MobiDB-lite"/>
    </source>
</evidence>
<evidence type="ECO:0000256" key="2">
    <source>
        <dbReference type="SAM" id="Phobius"/>
    </source>
</evidence>
<gene>
    <name evidence="4" type="ORF">ACFQGH_03750</name>
</gene>
<keyword evidence="2" id="KW-1133">Transmembrane helix</keyword>
<accession>A0ABD5UYV0</accession>
<feature type="region of interest" description="Disordered" evidence="1">
    <location>
        <begin position="89"/>
        <end position="122"/>
    </location>
</feature>
<evidence type="ECO:0000313" key="4">
    <source>
        <dbReference type="EMBL" id="MFC6904307.1"/>
    </source>
</evidence>
<keyword evidence="5" id="KW-1185">Reference proteome</keyword>
<dbReference type="NCBIfam" id="TIGR02537">
    <property type="entry name" value="arch_flag_Nterm"/>
    <property type="match status" value="1"/>
</dbReference>
<dbReference type="PANTHER" id="PTHR38138">
    <property type="entry name" value="VNG6441H"/>
    <property type="match status" value="1"/>
</dbReference>
<feature type="transmembrane region" description="Helical" evidence="2">
    <location>
        <begin position="20"/>
        <end position="45"/>
    </location>
</feature>
<proteinExistence type="predicted"/>
<keyword evidence="2" id="KW-0812">Transmembrane</keyword>
<dbReference type="AlphaFoldDB" id="A0ABD5UYV0"/>
<feature type="domain" description="Archaeal Type IV pilin N-terminal" evidence="3">
    <location>
        <begin position="19"/>
        <end position="89"/>
    </location>
</feature>